<dbReference type="OrthoDB" id="5794490at2"/>
<gene>
    <name evidence="2" type="ORF">SAMN05216200_1127</name>
</gene>
<protein>
    <submittedName>
        <fullName evidence="2">Uncharacterized protein</fullName>
    </submittedName>
</protein>
<dbReference type="InterPro" id="IPR027396">
    <property type="entry name" value="DsrEFH-like"/>
</dbReference>
<dbReference type="PANTHER" id="PTHR37691">
    <property type="entry name" value="BLR3518 PROTEIN"/>
    <property type="match status" value="1"/>
</dbReference>
<dbReference type="STRING" id="1189325.SAMN04488119_1118"/>
<reference evidence="2 3" key="1">
    <citation type="submission" date="2016-12" db="EMBL/GenBank/DDBJ databases">
        <authorList>
            <person name="Song W.-J."/>
            <person name="Kurnit D.M."/>
        </authorList>
    </citation>
    <scope>NUCLEOTIDE SEQUENCE [LARGE SCALE GENOMIC DNA]</scope>
    <source>
        <strain evidence="2 3">CGMCC 1.10808</strain>
    </source>
</reference>
<evidence type="ECO:0000313" key="3">
    <source>
        <dbReference type="Proteomes" id="UP000184066"/>
    </source>
</evidence>
<feature type="signal peptide" evidence="1">
    <location>
        <begin position="1"/>
        <end position="25"/>
    </location>
</feature>
<dbReference type="AlphaFoldDB" id="A0A1M7TZD6"/>
<name>A0A1M7TZD6_9RHOB</name>
<dbReference type="InterPro" id="IPR003787">
    <property type="entry name" value="Sulphur_relay_DsrE/F-like"/>
</dbReference>
<dbReference type="Gene3D" id="3.40.1260.10">
    <property type="entry name" value="DsrEFH-like"/>
    <property type="match status" value="1"/>
</dbReference>
<keyword evidence="3" id="KW-1185">Reference proteome</keyword>
<evidence type="ECO:0000313" key="2">
    <source>
        <dbReference type="EMBL" id="SHN76079.1"/>
    </source>
</evidence>
<dbReference type="PANTHER" id="PTHR37691:SF1">
    <property type="entry name" value="BLR3518 PROTEIN"/>
    <property type="match status" value="1"/>
</dbReference>
<dbReference type="Proteomes" id="UP000184066">
    <property type="component" value="Unassembled WGS sequence"/>
</dbReference>
<dbReference type="SUPFAM" id="SSF75169">
    <property type="entry name" value="DsrEFH-like"/>
    <property type="match status" value="1"/>
</dbReference>
<dbReference type="Pfam" id="PF02635">
    <property type="entry name" value="DsrE"/>
    <property type="match status" value="1"/>
</dbReference>
<evidence type="ECO:0000256" key="1">
    <source>
        <dbReference type="SAM" id="SignalP"/>
    </source>
</evidence>
<dbReference type="EMBL" id="FRDL01000012">
    <property type="protein sequence ID" value="SHN76079.1"/>
    <property type="molecule type" value="Genomic_DNA"/>
</dbReference>
<feature type="chain" id="PRO_5009929565" evidence="1">
    <location>
        <begin position="26"/>
        <end position="159"/>
    </location>
</feature>
<dbReference type="RefSeq" id="WP_072748314.1">
    <property type="nucleotide sequence ID" value="NZ_FOHL01000011.1"/>
</dbReference>
<organism evidence="2 3">
    <name type="scientific">Oceanicella actignis</name>
    <dbReference type="NCBI Taxonomy" id="1189325"/>
    <lineage>
        <taxon>Bacteria</taxon>
        <taxon>Pseudomonadati</taxon>
        <taxon>Pseudomonadota</taxon>
        <taxon>Alphaproteobacteria</taxon>
        <taxon>Rhodobacterales</taxon>
        <taxon>Paracoccaceae</taxon>
        <taxon>Oceanicella</taxon>
    </lineage>
</organism>
<keyword evidence="1" id="KW-0732">Signal</keyword>
<proteinExistence type="predicted"/>
<accession>A0A1M7TZD6</accession>
<sequence length="159" mass="17149">MFARPMLAALAAGALLLAAPAGARAEGSAAEAAQRDEAPIRVAIHVDESDPARINMALNNAANLRRHYAEEGREVEIEIVAYGPGLHMLRKDTSPVAERIAAMSMEFENLTFSACGNTMRGMSKREGKPVELLPEARVTPSGVVRLVELQRAGWAYVRP</sequence>